<dbReference type="PANTHER" id="PTHR30344">
    <property type="entry name" value="6-PHOSPHOGLUCONOLACTONASE-RELATED"/>
    <property type="match status" value="1"/>
</dbReference>
<accession>A0ABR0T2E9</accession>
<sequence length="395" mass="41653">MKNTHTILSSLLCASSVASASLIYVASYSGTVSTLNYTQSTTKSAQLLNPISVSKQCSDNPSWLTLDFPNAVVYCINEGLNTPNGGLTSLKTNSDGSLSKLSQVSTANGPVSGVIFGKKRNGLALAHYGGSAFTTWDISNPSSLKLLEQKKYKLTGPPTDPDRQDAPHPHEAVLDPSGNFLLIPDLGADLIRTYTFDQNTLALKELPAVSVKGGYGPRHLAFVVKGQKTFAYLVTEMGNTIVGYQVTYPSGSIKFTQIFDIPSHGKGTQVPSSAAASEVVVSPDGNFLIVSSRAENTLTIPNFNPNNSSKIVSDPLINFSIDASTGALTAIQTSPAGGKFPRQFSINKAGTLLAVGLQSDARVVLIARDVKTGKLGNFVGYANIAGEITAAIFDE</sequence>
<dbReference type="PANTHER" id="PTHR30344:SF1">
    <property type="entry name" value="6-PHOSPHOGLUCONOLACTONASE"/>
    <property type="match status" value="1"/>
</dbReference>
<dbReference type="Pfam" id="PF10282">
    <property type="entry name" value="Lactonase"/>
    <property type="match status" value="1"/>
</dbReference>
<feature type="chain" id="PRO_5045993430" evidence="2">
    <location>
        <begin position="21"/>
        <end position="395"/>
    </location>
</feature>
<dbReference type="SUPFAM" id="SSF51004">
    <property type="entry name" value="C-terminal (heme d1) domain of cytochrome cd1-nitrite reductase"/>
    <property type="match status" value="1"/>
</dbReference>
<gene>
    <name evidence="3" type="ORF">PT974_00987</name>
</gene>
<dbReference type="EMBL" id="JAVFKD010000001">
    <property type="protein sequence ID" value="KAK5998606.1"/>
    <property type="molecule type" value="Genomic_DNA"/>
</dbReference>
<protein>
    <submittedName>
        <fullName evidence="3">6-phosphogluconolactonase -like protein</fullName>
    </submittedName>
</protein>
<evidence type="ECO:0000313" key="4">
    <source>
        <dbReference type="Proteomes" id="UP001338125"/>
    </source>
</evidence>
<evidence type="ECO:0000256" key="1">
    <source>
        <dbReference type="ARBA" id="ARBA00005564"/>
    </source>
</evidence>
<dbReference type="InterPro" id="IPR019405">
    <property type="entry name" value="Lactonase_7-beta_prop"/>
</dbReference>
<organism evidence="3 4">
    <name type="scientific">Cladobotryum mycophilum</name>
    <dbReference type="NCBI Taxonomy" id="491253"/>
    <lineage>
        <taxon>Eukaryota</taxon>
        <taxon>Fungi</taxon>
        <taxon>Dikarya</taxon>
        <taxon>Ascomycota</taxon>
        <taxon>Pezizomycotina</taxon>
        <taxon>Sordariomycetes</taxon>
        <taxon>Hypocreomycetidae</taxon>
        <taxon>Hypocreales</taxon>
        <taxon>Hypocreaceae</taxon>
        <taxon>Cladobotryum</taxon>
    </lineage>
</organism>
<keyword evidence="4" id="KW-1185">Reference proteome</keyword>
<comment type="similarity">
    <text evidence="1">Belongs to the cycloisomerase 2 family.</text>
</comment>
<evidence type="ECO:0000256" key="2">
    <source>
        <dbReference type="SAM" id="SignalP"/>
    </source>
</evidence>
<dbReference type="Gene3D" id="2.130.10.10">
    <property type="entry name" value="YVTN repeat-like/Quinoprotein amine dehydrogenase"/>
    <property type="match status" value="1"/>
</dbReference>
<proteinExistence type="inferred from homology"/>
<dbReference type="InterPro" id="IPR050282">
    <property type="entry name" value="Cycloisomerase_2"/>
</dbReference>
<dbReference type="Proteomes" id="UP001338125">
    <property type="component" value="Unassembled WGS sequence"/>
</dbReference>
<keyword evidence="2" id="KW-0732">Signal</keyword>
<reference evidence="3 4" key="1">
    <citation type="submission" date="2024-01" db="EMBL/GenBank/DDBJ databases">
        <title>Complete genome of Cladobotryum mycophilum ATHUM6906.</title>
        <authorList>
            <person name="Christinaki A.C."/>
            <person name="Myridakis A.I."/>
            <person name="Kouvelis V.N."/>
        </authorList>
    </citation>
    <scope>NUCLEOTIDE SEQUENCE [LARGE SCALE GENOMIC DNA]</scope>
    <source>
        <strain evidence="3 4">ATHUM6906</strain>
    </source>
</reference>
<dbReference type="InterPro" id="IPR015943">
    <property type="entry name" value="WD40/YVTN_repeat-like_dom_sf"/>
</dbReference>
<name>A0ABR0T2E9_9HYPO</name>
<dbReference type="InterPro" id="IPR011048">
    <property type="entry name" value="Haem_d1_sf"/>
</dbReference>
<comment type="caution">
    <text evidence="3">The sequence shown here is derived from an EMBL/GenBank/DDBJ whole genome shotgun (WGS) entry which is preliminary data.</text>
</comment>
<evidence type="ECO:0000313" key="3">
    <source>
        <dbReference type="EMBL" id="KAK5998606.1"/>
    </source>
</evidence>
<feature type="signal peptide" evidence="2">
    <location>
        <begin position="1"/>
        <end position="20"/>
    </location>
</feature>